<sequence length="795" mass="90020">CLQELLSKGNKRRTTLVIIGVVALAVALVVVVVLLKAAQPGAYSSSKQAAPSNGIPLQGFIRGEYSPQRFNGTWISDYEVLYRSKDGSFMTYNAWTKQSQQLMSGDYDLLKSVFHYELSADRRYLMLAHSFQKMYRHTFLAYYHIVDLETKKDWPVMDVNGNQILIQLVVWAPVGNAYAYVYLNDIYYRSSPREQLIQEYRLTHTGRPGTIYNGVPDWVYEEEILSSNTALWFSQDSQYIAYATFNDSSTPVMNIPYYGPPGDLRFQYTQSVNIRYPKPGRPNPTVSLSVVKLSDLSYQAPVKQIDIPPTRDLKEPVLNSVTWASPRQLLVVWMNRVQNRADVVVCSVEDTNCRLVLSPEEKSGWVVFEEPLFSADGSQMVVIQPHDQGGNAGAYQHVTLVDLTGSTALKPVPLTEGKFVVTELIAWDQETSHIYFLSNVEGSPGQLRLNRVSDKREGAPHKAECISCSNEILNGPECLYSGAVFSKNNSFYAQTCVGPSIPEVAIFSKMGNKVTNWETNTRLKTKLAEKAMPVTEQLKVPIGDDMFAYVKLFLPPNMDKSGNTKYPLLIQVYGGPDSSQISERFNVAWHTYLTVNQNIIYAMIDGRGSGLKGHKMLFANYRHLGTLEIQDQINVTKYLLKNKKYIDKDKTAIWGWSYGGYATGMVLANDTKGVFKCGIAVAPVSDWLLYDTLYTERYMGLPTLEDNLYGYEVASLNNKIRNFKNKRFLLIHGTLDDNVHYQQSMMLAKSLEMNDILFDQQSYPDEGHGLVDVQPHLYHMMQHFLKQCYDHPTPD</sequence>
<dbReference type="InterPro" id="IPR050278">
    <property type="entry name" value="Serine_Prot_S9B/DPPIV"/>
</dbReference>
<dbReference type="SUPFAM" id="SSF82171">
    <property type="entry name" value="DPP6 N-terminal domain-like"/>
    <property type="match status" value="1"/>
</dbReference>
<dbReference type="Proteomes" id="UP001558652">
    <property type="component" value="Unassembled WGS sequence"/>
</dbReference>
<evidence type="ECO:0000256" key="4">
    <source>
        <dbReference type="SAM" id="Phobius"/>
    </source>
</evidence>
<dbReference type="Gene3D" id="3.40.50.1820">
    <property type="entry name" value="alpha/beta hydrolase"/>
    <property type="match status" value="1"/>
</dbReference>
<evidence type="ECO:0000256" key="1">
    <source>
        <dbReference type="ARBA" id="ARBA00010036"/>
    </source>
</evidence>
<keyword evidence="4" id="KW-0812">Transmembrane</keyword>
<dbReference type="AlphaFoldDB" id="A0ABD0YA22"/>
<dbReference type="InterPro" id="IPR002469">
    <property type="entry name" value="Peptidase_S9B_N"/>
</dbReference>
<dbReference type="InterPro" id="IPR029058">
    <property type="entry name" value="AB_hydrolase_fold"/>
</dbReference>
<evidence type="ECO:0000256" key="3">
    <source>
        <dbReference type="ARBA" id="ARBA00072929"/>
    </source>
</evidence>
<evidence type="ECO:0000259" key="5">
    <source>
        <dbReference type="Pfam" id="PF00326"/>
    </source>
</evidence>
<dbReference type="Pfam" id="PF00326">
    <property type="entry name" value="Peptidase_S9"/>
    <property type="match status" value="1"/>
</dbReference>
<dbReference type="FunFam" id="3.40.50.1820:FF:000003">
    <property type="entry name" value="Dipeptidyl peptidase 4"/>
    <property type="match status" value="1"/>
</dbReference>
<name>A0ABD0YA22_9HEMI</name>
<keyword evidence="4" id="KW-1133">Transmembrane helix</keyword>
<accession>A0ABD0YA22</accession>
<proteinExistence type="inferred from homology"/>
<protein>
    <recommendedName>
        <fullName evidence="3">Venom dipeptidyl peptidase 4</fullName>
    </recommendedName>
</protein>
<comment type="caution">
    <text evidence="7">The sequence shown here is derived from an EMBL/GenBank/DDBJ whole genome shotgun (WGS) entry which is preliminary data.</text>
</comment>
<dbReference type="PANTHER" id="PTHR11731">
    <property type="entry name" value="PROTEASE FAMILY S9B,C DIPEPTIDYL-PEPTIDASE IV-RELATED"/>
    <property type="match status" value="1"/>
</dbReference>
<keyword evidence="4" id="KW-0472">Membrane</keyword>
<dbReference type="Gene3D" id="2.140.10.30">
    <property type="entry name" value="Dipeptidylpeptidase IV, N-terminal domain"/>
    <property type="match status" value="1"/>
</dbReference>
<gene>
    <name evidence="7" type="ORF">AAG570_001970</name>
</gene>
<dbReference type="EMBL" id="JBFDAA010000011">
    <property type="protein sequence ID" value="KAL1124200.1"/>
    <property type="molecule type" value="Genomic_DNA"/>
</dbReference>
<feature type="non-terminal residue" evidence="7">
    <location>
        <position position="1"/>
    </location>
</feature>
<feature type="domain" description="Peptidase S9 prolyl oligopeptidase catalytic" evidence="5">
    <location>
        <begin position="587"/>
        <end position="790"/>
    </location>
</feature>
<evidence type="ECO:0000259" key="6">
    <source>
        <dbReference type="Pfam" id="PF00930"/>
    </source>
</evidence>
<dbReference type="PANTHER" id="PTHR11731:SF154">
    <property type="entry name" value="VENOM DIPEPTIDYL PEPTIDASE 4-LIKE PROTEIN"/>
    <property type="match status" value="1"/>
</dbReference>
<keyword evidence="8" id="KW-1185">Reference proteome</keyword>
<keyword evidence="2" id="KW-0325">Glycoprotein</keyword>
<evidence type="ECO:0000313" key="7">
    <source>
        <dbReference type="EMBL" id="KAL1124200.1"/>
    </source>
</evidence>
<dbReference type="Pfam" id="PF00930">
    <property type="entry name" value="DPPIV_N"/>
    <property type="match status" value="1"/>
</dbReference>
<dbReference type="SUPFAM" id="SSF53474">
    <property type="entry name" value="alpha/beta-Hydrolases"/>
    <property type="match status" value="1"/>
</dbReference>
<dbReference type="InterPro" id="IPR001375">
    <property type="entry name" value="Peptidase_S9_cat"/>
</dbReference>
<evidence type="ECO:0000256" key="2">
    <source>
        <dbReference type="ARBA" id="ARBA00023180"/>
    </source>
</evidence>
<feature type="transmembrane region" description="Helical" evidence="4">
    <location>
        <begin position="16"/>
        <end position="35"/>
    </location>
</feature>
<comment type="similarity">
    <text evidence="1">Belongs to the peptidase S9B family. DPPIV subfamily.</text>
</comment>
<evidence type="ECO:0000313" key="8">
    <source>
        <dbReference type="Proteomes" id="UP001558652"/>
    </source>
</evidence>
<reference evidence="7 8" key="1">
    <citation type="submission" date="2024-07" db="EMBL/GenBank/DDBJ databases">
        <title>Chromosome-level genome assembly of the water stick insect Ranatra chinensis (Heteroptera: Nepidae).</title>
        <authorList>
            <person name="Liu X."/>
        </authorList>
    </citation>
    <scope>NUCLEOTIDE SEQUENCE [LARGE SCALE GENOMIC DNA]</scope>
    <source>
        <strain evidence="7">Cailab_2021Rc</strain>
        <tissue evidence="7">Muscle</tissue>
    </source>
</reference>
<organism evidence="7 8">
    <name type="scientific">Ranatra chinensis</name>
    <dbReference type="NCBI Taxonomy" id="642074"/>
    <lineage>
        <taxon>Eukaryota</taxon>
        <taxon>Metazoa</taxon>
        <taxon>Ecdysozoa</taxon>
        <taxon>Arthropoda</taxon>
        <taxon>Hexapoda</taxon>
        <taxon>Insecta</taxon>
        <taxon>Pterygota</taxon>
        <taxon>Neoptera</taxon>
        <taxon>Paraneoptera</taxon>
        <taxon>Hemiptera</taxon>
        <taxon>Heteroptera</taxon>
        <taxon>Panheteroptera</taxon>
        <taxon>Nepomorpha</taxon>
        <taxon>Nepidae</taxon>
        <taxon>Ranatrinae</taxon>
        <taxon>Ranatra</taxon>
    </lineage>
</organism>
<feature type="domain" description="Dipeptidylpeptidase IV N-terminal" evidence="6">
    <location>
        <begin position="119"/>
        <end position="502"/>
    </location>
</feature>